<dbReference type="AlphaFoldDB" id="A0A8K0TKX7"/>
<dbReference type="SUPFAM" id="SSF49482">
    <property type="entry name" value="Aromatic compound dioxygenase"/>
    <property type="match status" value="1"/>
</dbReference>
<dbReference type="GO" id="GO:0016702">
    <property type="term" value="F:oxidoreductase activity, acting on single donors with incorporation of molecular oxygen, incorporation of two atoms of oxygen"/>
    <property type="evidence" value="ECO:0007669"/>
    <property type="project" value="InterPro"/>
</dbReference>
<feature type="chain" id="PRO_5035479088" evidence="2">
    <location>
        <begin position="19"/>
        <end position="415"/>
    </location>
</feature>
<dbReference type="InterPro" id="IPR000627">
    <property type="entry name" value="Intradiol_dOase_C"/>
</dbReference>
<accession>A0A8K0TKX7</accession>
<sequence>MRTSSSAAWLFLAAIAAAHPGHDVSEELAERATFLGNIKRASLGHCAEKLKARGIEERNSRRRAALVEAVREKRGLKKRDFETVLNTDHNKTDLGYTVNTAADTLFKGKNSCVLTPEVTQGPYYVGGEYVRKDVTEDQKGVPLTIDYQVIDVDTCEPVSAYLEIWHCNALGVYSGVVASGNGDSSDTSNLDATWLRGIQQTDDDGVAQFDTIVPGHYTGRAVHIHLMVHTNATLYENKTLGNDVYASHIGQAFFDQDLINAVELTSTYSDNEQDLTLNENDSIFEQEAATDGVDPVMEYTMLGDSIEDGLFAWLAFGINKTESQQISPAVFLYEEGGVENENSGMGGGGGPGGAPPSGGPGGAGASGSADAGSATETSSSPSSTATGNSGSSNRKGSIWQAGVAAVALQLIGNVL</sequence>
<proteinExistence type="predicted"/>
<evidence type="ECO:0000256" key="2">
    <source>
        <dbReference type="SAM" id="SignalP"/>
    </source>
</evidence>
<dbReference type="Pfam" id="PF00775">
    <property type="entry name" value="Dioxygenase_C"/>
    <property type="match status" value="1"/>
</dbReference>
<evidence type="ECO:0000256" key="1">
    <source>
        <dbReference type="SAM" id="MobiDB-lite"/>
    </source>
</evidence>
<dbReference type="Gene3D" id="2.60.130.10">
    <property type="entry name" value="Aromatic compound dioxygenase"/>
    <property type="match status" value="1"/>
</dbReference>
<dbReference type="PANTHER" id="PTHR34315:SF1">
    <property type="entry name" value="INTRADIOL RING-CLEAVAGE DIOXYGENASES DOMAIN-CONTAINING PROTEIN-RELATED"/>
    <property type="match status" value="1"/>
</dbReference>
<dbReference type="OrthoDB" id="121380at2759"/>
<dbReference type="InterPro" id="IPR015889">
    <property type="entry name" value="Intradiol_dOase_core"/>
</dbReference>
<evidence type="ECO:0000313" key="5">
    <source>
        <dbReference type="Proteomes" id="UP000813385"/>
    </source>
</evidence>
<dbReference type="PANTHER" id="PTHR34315">
    <property type="match status" value="1"/>
</dbReference>
<feature type="signal peptide" evidence="2">
    <location>
        <begin position="1"/>
        <end position="18"/>
    </location>
</feature>
<organism evidence="4 5">
    <name type="scientific">Plectosphaerella cucumerina</name>
    <dbReference type="NCBI Taxonomy" id="40658"/>
    <lineage>
        <taxon>Eukaryota</taxon>
        <taxon>Fungi</taxon>
        <taxon>Dikarya</taxon>
        <taxon>Ascomycota</taxon>
        <taxon>Pezizomycotina</taxon>
        <taxon>Sordariomycetes</taxon>
        <taxon>Hypocreomycetidae</taxon>
        <taxon>Glomerellales</taxon>
        <taxon>Plectosphaerellaceae</taxon>
        <taxon>Plectosphaerella</taxon>
    </lineage>
</organism>
<dbReference type="EMBL" id="JAGPXD010000003">
    <property type="protein sequence ID" value="KAH7362106.1"/>
    <property type="molecule type" value="Genomic_DNA"/>
</dbReference>
<keyword evidence="5" id="KW-1185">Reference proteome</keyword>
<gene>
    <name evidence="4" type="ORF">B0T11DRAFT_317902</name>
</gene>
<dbReference type="GO" id="GO:0008199">
    <property type="term" value="F:ferric iron binding"/>
    <property type="evidence" value="ECO:0007669"/>
    <property type="project" value="InterPro"/>
</dbReference>
<dbReference type="Proteomes" id="UP000813385">
    <property type="component" value="Unassembled WGS sequence"/>
</dbReference>
<feature type="region of interest" description="Disordered" evidence="1">
    <location>
        <begin position="341"/>
        <end position="395"/>
    </location>
</feature>
<dbReference type="CDD" id="cd03457">
    <property type="entry name" value="intradiol_dioxygenase_like"/>
    <property type="match status" value="1"/>
</dbReference>
<keyword evidence="4" id="KW-0223">Dioxygenase</keyword>
<keyword evidence="4" id="KW-0560">Oxidoreductase</keyword>
<reference evidence="4" key="1">
    <citation type="journal article" date="2021" name="Nat. Commun.">
        <title>Genetic determinants of endophytism in the Arabidopsis root mycobiome.</title>
        <authorList>
            <person name="Mesny F."/>
            <person name="Miyauchi S."/>
            <person name="Thiergart T."/>
            <person name="Pickel B."/>
            <person name="Atanasova L."/>
            <person name="Karlsson M."/>
            <person name="Huettel B."/>
            <person name="Barry K.W."/>
            <person name="Haridas S."/>
            <person name="Chen C."/>
            <person name="Bauer D."/>
            <person name="Andreopoulos W."/>
            <person name="Pangilinan J."/>
            <person name="LaButti K."/>
            <person name="Riley R."/>
            <person name="Lipzen A."/>
            <person name="Clum A."/>
            <person name="Drula E."/>
            <person name="Henrissat B."/>
            <person name="Kohler A."/>
            <person name="Grigoriev I.V."/>
            <person name="Martin F.M."/>
            <person name="Hacquard S."/>
        </authorList>
    </citation>
    <scope>NUCLEOTIDE SEQUENCE</scope>
    <source>
        <strain evidence="4">MPI-CAGE-AT-0016</strain>
    </source>
</reference>
<feature type="compositionally biased region" description="Low complexity" evidence="1">
    <location>
        <begin position="366"/>
        <end position="392"/>
    </location>
</feature>
<feature type="domain" description="Intradiol ring-cleavage dioxygenases" evidence="3">
    <location>
        <begin position="129"/>
        <end position="221"/>
    </location>
</feature>
<keyword evidence="2" id="KW-0732">Signal</keyword>
<name>A0A8K0TKX7_9PEZI</name>
<evidence type="ECO:0000259" key="3">
    <source>
        <dbReference type="Pfam" id="PF00775"/>
    </source>
</evidence>
<evidence type="ECO:0000313" key="4">
    <source>
        <dbReference type="EMBL" id="KAH7362106.1"/>
    </source>
</evidence>
<comment type="caution">
    <text evidence="4">The sequence shown here is derived from an EMBL/GenBank/DDBJ whole genome shotgun (WGS) entry which is preliminary data.</text>
</comment>
<protein>
    <submittedName>
        <fullName evidence="4">Intradiol ring-cleavage dioxygenase</fullName>
    </submittedName>
</protein>